<keyword evidence="2" id="KW-0170">Cobalt</keyword>
<dbReference type="EC" id="4.99.1.3" evidence="4"/>
<dbReference type="SUPFAM" id="SSF53800">
    <property type="entry name" value="Chelatase"/>
    <property type="match status" value="1"/>
</dbReference>
<keyword evidence="2" id="KW-0479">Metal-binding</keyword>
<dbReference type="InterPro" id="IPR010388">
    <property type="entry name" value="Anaerobic_Co-chelatase"/>
</dbReference>
<dbReference type="CDD" id="cd03413">
    <property type="entry name" value="CbiK_C"/>
    <property type="match status" value="1"/>
</dbReference>
<accession>A0A069RK38</accession>
<dbReference type="Pfam" id="PF06180">
    <property type="entry name" value="CbiK"/>
    <property type="match status" value="1"/>
</dbReference>
<feature type="chain" id="PRO_5039670254" evidence="3">
    <location>
        <begin position="30"/>
        <end position="311"/>
    </location>
</feature>
<feature type="binding site" evidence="2">
    <location>
        <position position="220"/>
    </location>
    <ligand>
        <name>Co(2+)</name>
        <dbReference type="ChEBI" id="CHEBI:48828"/>
    </ligand>
</feature>
<keyword evidence="3" id="KW-0732">Signal</keyword>
<dbReference type="EMBL" id="JJMM01000002">
    <property type="protein sequence ID" value="KDR96500.1"/>
    <property type="molecule type" value="Genomic_DNA"/>
</dbReference>
<dbReference type="GO" id="GO:0016852">
    <property type="term" value="F:sirohydrochlorin cobaltochelatase activity"/>
    <property type="evidence" value="ECO:0007669"/>
    <property type="project" value="UniProtKB-EC"/>
</dbReference>
<keyword evidence="5" id="KW-1185">Reference proteome</keyword>
<evidence type="ECO:0000256" key="2">
    <source>
        <dbReference type="PIRSR" id="PIRSR033579-3"/>
    </source>
</evidence>
<dbReference type="Proteomes" id="UP000027946">
    <property type="component" value="Unassembled WGS sequence"/>
</dbReference>
<organism evidence="4 5">
    <name type="scientific">Peptoclostridium litorale DSM 5388</name>
    <dbReference type="NCBI Taxonomy" id="1121324"/>
    <lineage>
        <taxon>Bacteria</taxon>
        <taxon>Bacillati</taxon>
        <taxon>Bacillota</taxon>
        <taxon>Clostridia</taxon>
        <taxon>Peptostreptococcales</taxon>
        <taxon>Peptoclostridiaceae</taxon>
        <taxon>Peptoclostridium</taxon>
    </lineage>
</organism>
<evidence type="ECO:0000313" key="4">
    <source>
        <dbReference type="EMBL" id="KDR96500.1"/>
    </source>
</evidence>
<evidence type="ECO:0000313" key="5">
    <source>
        <dbReference type="Proteomes" id="UP000027946"/>
    </source>
</evidence>
<dbReference type="Gene3D" id="3.40.50.1400">
    <property type="match status" value="2"/>
</dbReference>
<sequence>MIMKRIRKKMLCFTLAAAMLMGVMGGCSKSSSEEASSTSTGDSSEKQAMLVVSFGTSYADTRALTIDKVEEQFKEKFASYDIYRAFTSQTIIDILKERDNIQVYNVKEAMKELKKQKYSKVVIQNLLIMNGAEYDEFVAQIEPFKDDFKEISIGKALLTSHDDYTKTVEAMKAQLPEMAEGEAVVFMGHGTHHHANAVYPALEYSFHDAGLNNVFVGTVEGYPAFEDVVERLEENNINKVTLMPFMLVAGDHANNDMAGDEEDSWKTMLKEKGFEVDTYIHGLGENQGIRDIYMEHAEAAIENAGSEQGAE</sequence>
<dbReference type="GO" id="GO:0046872">
    <property type="term" value="F:metal ion binding"/>
    <property type="evidence" value="ECO:0007669"/>
    <property type="project" value="UniProtKB-KW"/>
</dbReference>
<feature type="active site" description="Proton acceptor" evidence="1">
    <location>
        <position position="189"/>
    </location>
</feature>
<proteinExistence type="predicted"/>
<keyword evidence="4" id="KW-0456">Lyase</keyword>
<dbReference type="PIRSF" id="PIRSF033579">
    <property type="entry name" value="Anaer_Co_chel"/>
    <property type="match status" value="1"/>
</dbReference>
<feature type="signal peptide" evidence="3">
    <location>
        <begin position="1"/>
        <end position="29"/>
    </location>
</feature>
<dbReference type="STRING" id="1121324.CLIT_2c01060"/>
<comment type="caution">
    <text evidence="4">The sequence shown here is derived from an EMBL/GenBank/DDBJ whole genome shotgun (WGS) entry which is preliminary data.</text>
</comment>
<dbReference type="CDD" id="cd03412">
    <property type="entry name" value="CbiK_N"/>
    <property type="match status" value="1"/>
</dbReference>
<dbReference type="RefSeq" id="WP_242943753.1">
    <property type="nucleotide sequence ID" value="NZ_FSRH01000001.1"/>
</dbReference>
<dbReference type="AlphaFoldDB" id="A0A069RK38"/>
<protein>
    <submittedName>
        <fullName evidence="4">Sirohydrochlorin cobaltochelatase CbiK</fullName>
        <ecNumber evidence="4">4.99.1.3</ecNumber>
    </submittedName>
</protein>
<dbReference type="GO" id="GO:0019251">
    <property type="term" value="P:anaerobic cobalamin biosynthetic process"/>
    <property type="evidence" value="ECO:0007669"/>
    <property type="project" value="InterPro"/>
</dbReference>
<feature type="binding site" evidence="2">
    <location>
        <position position="189"/>
    </location>
    <ligand>
        <name>Co(2+)</name>
        <dbReference type="ChEBI" id="CHEBI:48828"/>
    </ligand>
</feature>
<feature type="binding site" evidence="2">
    <location>
        <position position="252"/>
    </location>
    <ligand>
        <name>Co(2+)</name>
        <dbReference type="ChEBI" id="CHEBI:48828"/>
    </ligand>
</feature>
<name>A0A069RK38_PEPLI</name>
<evidence type="ECO:0000256" key="1">
    <source>
        <dbReference type="PIRSR" id="PIRSR033579-1"/>
    </source>
</evidence>
<dbReference type="eggNOG" id="COG4822">
    <property type="taxonomic scope" value="Bacteria"/>
</dbReference>
<evidence type="ECO:0000256" key="3">
    <source>
        <dbReference type="SAM" id="SignalP"/>
    </source>
</evidence>
<reference evidence="4 5" key="1">
    <citation type="submission" date="2014-03" db="EMBL/GenBank/DDBJ databases">
        <title>Genome sequence of Clostridium litorale W6, DSM 5388.</title>
        <authorList>
            <person name="Poehlein A."/>
            <person name="Jagirdar A."/>
            <person name="Khonsari B."/>
            <person name="Chibani C.M."/>
            <person name="Gutierrez Gutierrez D.A."/>
            <person name="Davydova E."/>
            <person name="Alghaithi H.S."/>
            <person name="Nair K.P."/>
            <person name="Dhamotharan K."/>
            <person name="Chandran L."/>
            <person name="G W."/>
            <person name="Daniel R."/>
        </authorList>
    </citation>
    <scope>NUCLEOTIDE SEQUENCE [LARGE SCALE GENOMIC DNA]</scope>
    <source>
        <strain evidence="4 5">W6</strain>
    </source>
</reference>
<dbReference type="PROSITE" id="PS51257">
    <property type="entry name" value="PROKAR_LIPOPROTEIN"/>
    <property type="match status" value="1"/>
</dbReference>
<gene>
    <name evidence="4" type="primary">cbiK</name>
    <name evidence="4" type="ORF">CLIT_2c01060</name>
</gene>